<accession>A0A199XVV2</accession>
<dbReference type="RefSeq" id="WP_064714057.1">
    <property type="nucleotide sequence ID" value="NZ_JMTM01000006.1"/>
</dbReference>
<dbReference type="GO" id="GO:0016787">
    <property type="term" value="F:hydrolase activity"/>
    <property type="evidence" value="ECO:0007669"/>
    <property type="project" value="UniProtKB-KW"/>
</dbReference>
<name>A0A199XVV2_9FLAO</name>
<organism evidence="1 2">
    <name type="scientific">Flavobacterium succinicans</name>
    <dbReference type="NCBI Taxonomy" id="29536"/>
    <lineage>
        <taxon>Bacteria</taxon>
        <taxon>Pseudomonadati</taxon>
        <taxon>Bacteroidota</taxon>
        <taxon>Flavobacteriia</taxon>
        <taxon>Flavobacteriales</taxon>
        <taxon>Flavobacteriaceae</taxon>
        <taxon>Flavobacterium</taxon>
    </lineage>
</organism>
<protein>
    <submittedName>
        <fullName evidence="1">Alpha/beta hydrolase family protein</fullName>
    </submittedName>
</protein>
<dbReference type="EMBL" id="JMTM01000006">
    <property type="protein sequence ID" value="OAZ05459.1"/>
    <property type="molecule type" value="Genomic_DNA"/>
</dbReference>
<proteinExistence type="predicted"/>
<dbReference type="InterPro" id="IPR010662">
    <property type="entry name" value="RBBP9/YdeN"/>
</dbReference>
<dbReference type="Pfam" id="PF06821">
    <property type="entry name" value="Ser_hydrolase"/>
    <property type="match status" value="1"/>
</dbReference>
<dbReference type="OrthoDB" id="9804993at2"/>
<gene>
    <name evidence="1" type="ORF">FLB_01530</name>
</gene>
<sequence>MNPKILIIPGLGDSGTKHWQNFWLHHFPNTIKVTHDNWDQPLLSDWLKRLDETIETLQEPTILVAHSLGTILVAHWAKNNHNAYIRGAILVAPADVDSHVHTPECIWNFAPIPLHSLPFPSIVIGSENDPYMTLERARELAKNWGSDFINIGKKGHINSEMNLGLWEEGQTILKLLIQKIN</sequence>
<keyword evidence="2" id="KW-1185">Reference proteome</keyword>
<reference evidence="1 2" key="1">
    <citation type="submission" date="2016-06" db="EMBL/GenBank/DDBJ databases">
        <title>Draft genome sequence of Flavobacterium succinicans strain DD5b.</title>
        <authorList>
            <person name="Poehlein A."/>
            <person name="Daniel R."/>
            <person name="Simeonova D.D."/>
        </authorList>
    </citation>
    <scope>NUCLEOTIDE SEQUENCE [LARGE SCALE GENOMIC DNA]</scope>
    <source>
        <strain evidence="1 2">DD5b</strain>
    </source>
</reference>
<keyword evidence="1" id="KW-0378">Hydrolase</keyword>
<dbReference type="Gene3D" id="3.40.50.1820">
    <property type="entry name" value="alpha/beta hydrolase"/>
    <property type="match status" value="1"/>
</dbReference>
<dbReference type="Proteomes" id="UP000093807">
    <property type="component" value="Unassembled WGS sequence"/>
</dbReference>
<dbReference type="AlphaFoldDB" id="A0A199XVV2"/>
<comment type="caution">
    <text evidence="1">The sequence shown here is derived from an EMBL/GenBank/DDBJ whole genome shotgun (WGS) entry which is preliminary data.</text>
</comment>
<dbReference type="InterPro" id="IPR029058">
    <property type="entry name" value="AB_hydrolase_fold"/>
</dbReference>
<dbReference type="SUPFAM" id="SSF53474">
    <property type="entry name" value="alpha/beta-Hydrolases"/>
    <property type="match status" value="1"/>
</dbReference>
<dbReference type="PATRIC" id="fig|29536.5.peg.157"/>
<evidence type="ECO:0000313" key="1">
    <source>
        <dbReference type="EMBL" id="OAZ05459.1"/>
    </source>
</evidence>
<evidence type="ECO:0000313" key="2">
    <source>
        <dbReference type="Proteomes" id="UP000093807"/>
    </source>
</evidence>